<dbReference type="EMBL" id="BTRK01000006">
    <property type="protein sequence ID" value="GMR61090.1"/>
    <property type="molecule type" value="Genomic_DNA"/>
</dbReference>
<gene>
    <name evidence="2" type="ORF">PMAYCL1PPCAC_31285</name>
</gene>
<feature type="signal peptide" evidence="1">
    <location>
        <begin position="1"/>
        <end position="21"/>
    </location>
</feature>
<feature type="non-terminal residue" evidence="2">
    <location>
        <position position="267"/>
    </location>
</feature>
<dbReference type="Proteomes" id="UP001328107">
    <property type="component" value="Unassembled WGS sequence"/>
</dbReference>
<keyword evidence="1" id="KW-0732">Signal</keyword>
<protein>
    <submittedName>
        <fullName evidence="2">Uncharacterized protein</fullName>
    </submittedName>
</protein>
<sequence>VFIVMRVLYFLIAHIATVAMAYNKPEDILRDVPSQLCTADPISEDVFTSLRVDSYCMQIIVVPEGQAAQLYVTNPKNYCGQLDEGQTSLAKITGNISTPVNLCASASRSFSLPTGTYYIGVSRTRIPLKVSLTYHNTNLGCNDVVDPSLVGVPLTFVPTARECNLILPGRTVLEIKNIRRRRAKGKLIFKNRCVRVRMGKRMSGLYWQWDPVCEIPANDFYEYDLGCGAVVMDASSMAIERVEFVLRPMDDVKAVIAPLMCSNDNDD</sequence>
<evidence type="ECO:0000313" key="3">
    <source>
        <dbReference type="Proteomes" id="UP001328107"/>
    </source>
</evidence>
<evidence type="ECO:0000256" key="1">
    <source>
        <dbReference type="SAM" id="SignalP"/>
    </source>
</evidence>
<proteinExistence type="predicted"/>
<organism evidence="2 3">
    <name type="scientific">Pristionchus mayeri</name>
    <dbReference type="NCBI Taxonomy" id="1317129"/>
    <lineage>
        <taxon>Eukaryota</taxon>
        <taxon>Metazoa</taxon>
        <taxon>Ecdysozoa</taxon>
        <taxon>Nematoda</taxon>
        <taxon>Chromadorea</taxon>
        <taxon>Rhabditida</taxon>
        <taxon>Rhabditina</taxon>
        <taxon>Diplogasteromorpha</taxon>
        <taxon>Diplogasteroidea</taxon>
        <taxon>Neodiplogasteridae</taxon>
        <taxon>Pristionchus</taxon>
    </lineage>
</organism>
<dbReference type="AlphaFoldDB" id="A0AAN5DFG8"/>
<name>A0AAN5DFG8_9BILA</name>
<feature type="non-terminal residue" evidence="2">
    <location>
        <position position="1"/>
    </location>
</feature>
<accession>A0AAN5DFG8</accession>
<evidence type="ECO:0000313" key="2">
    <source>
        <dbReference type="EMBL" id="GMR61090.1"/>
    </source>
</evidence>
<comment type="caution">
    <text evidence="2">The sequence shown here is derived from an EMBL/GenBank/DDBJ whole genome shotgun (WGS) entry which is preliminary data.</text>
</comment>
<reference evidence="3" key="1">
    <citation type="submission" date="2022-10" db="EMBL/GenBank/DDBJ databases">
        <title>Genome assembly of Pristionchus species.</title>
        <authorList>
            <person name="Yoshida K."/>
            <person name="Sommer R.J."/>
        </authorList>
    </citation>
    <scope>NUCLEOTIDE SEQUENCE [LARGE SCALE GENOMIC DNA]</scope>
    <source>
        <strain evidence="3">RS5460</strain>
    </source>
</reference>
<feature type="chain" id="PRO_5042863053" evidence="1">
    <location>
        <begin position="22"/>
        <end position="267"/>
    </location>
</feature>
<keyword evidence="3" id="KW-1185">Reference proteome</keyword>